<keyword evidence="11" id="KW-0256">Endoplasmic reticulum</keyword>
<evidence type="ECO:0000256" key="13">
    <source>
        <dbReference type="ARBA" id="ARBA00022989"/>
    </source>
</evidence>
<evidence type="ECO:0000256" key="7">
    <source>
        <dbReference type="ARBA" id="ARBA00022692"/>
    </source>
</evidence>
<dbReference type="EC" id="2.3.2.27" evidence="5"/>
<dbReference type="Pfam" id="PF12678">
    <property type="entry name" value="zf-rbx1"/>
    <property type="match status" value="1"/>
</dbReference>
<feature type="transmembrane region" description="Helical" evidence="17">
    <location>
        <begin position="147"/>
        <end position="175"/>
    </location>
</feature>
<dbReference type="GO" id="GO:0012505">
    <property type="term" value="C:endomembrane system"/>
    <property type="evidence" value="ECO:0007669"/>
    <property type="project" value="TreeGrafter"/>
</dbReference>
<dbReference type="InterPro" id="IPR058051">
    <property type="entry name" value="Znf_RING_synoviolin"/>
</dbReference>
<keyword evidence="12" id="KW-0862">Zinc</keyword>
<feature type="transmembrane region" description="Helical" evidence="17">
    <location>
        <begin position="49"/>
        <end position="70"/>
    </location>
</feature>
<feature type="transmembrane region" description="Helical" evidence="17">
    <location>
        <begin position="6"/>
        <end position="28"/>
    </location>
</feature>
<keyword evidence="8" id="KW-0479">Metal-binding</keyword>
<dbReference type="SUPFAM" id="SSF57850">
    <property type="entry name" value="RING/U-box"/>
    <property type="match status" value="1"/>
</dbReference>
<dbReference type="STRING" id="2163413.A0A4P6XMI1"/>
<organism evidence="19 20">
    <name type="scientific">Metschnikowia aff. pulcherrima</name>
    <dbReference type="NCBI Taxonomy" id="2163413"/>
    <lineage>
        <taxon>Eukaryota</taxon>
        <taxon>Fungi</taxon>
        <taxon>Dikarya</taxon>
        <taxon>Ascomycota</taxon>
        <taxon>Saccharomycotina</taxon>
        <taxon>Pichiomycetes</taxon>
        <taxon>Metschnikowiaceae</taxon>
        <taxon>Metschnikowia</taxon>
    </lineage>
</organism>
<dbReference type="InterPro" id="IPR001841">
    <property type="entry name" value="Znf_RING"/>
</dbReference>
<name>A0A4P6XMI1_9ASCO</name>
<keyword evidence="13 17" id="KW-1133">Transmembrane helix</keyword>
<keyword evidence="20" id="KW-1185">Reference proteome</keyword>
<feature type="compositionally biased region" description="Polar residues" evidence="16">
    <location>
        <begin position="424"/>
        <end position="437"/>
    </location>
</feature>
<keyword evidence="7 17" id="KW-0812">Transmembrane</keyword>
<evidence type="ECO:0000256" key="3">
    <source>
        <dbReference type="ARBA" id="ARBA00004906"/>
    </source>
</evidence>
<feature type="domain" description="RING-type" evidence="18">
    <location>
        <begin position="327"/>
        <end position="382"/>
    </location>
</feature>
<evidence type="ECO:0000256" key="16">
    <source>
        <dbReference type="SAM" id="MobiDB-lite"/>
    </source>
</evidence>
<feature type="transmembrane region" description="Helical" evidence="17">
    <location>
        <begin position="187"/>
        <end position="205"/>
    </location>
</feature>
<dbReference type="GO" id="GO:0043161">
    <property type="term" value="P:proteasome-mediated ubiquitin-dependent protein catabolic process"/>
    <property type="evidence" value="ECO:0007669"/>
    <property type="project" value="TreeGrafter"/>
</dbReference>
<proteinExistence type="inferred from homology"/>
<comment type="subcellular location">
    <subcellularLocation>
        <location evidence="2">Endoplasmic reticulum membrane</location>
        <topology evidence="2">Multi-pass membrane protein</topology>
    </subcellularLocation>
</comment>
<evidence type="ECO:0000256" key="2">
    <source>
        <dbReference type="ARBA" id="ARBA00004477"/>
    </source>
</evidence>
<gene>
    <name evidence="19" type="primary">MPUL0B04180</name>
    <name evidence="19" type="ORF">METSCH_B04180</name>
</gene>
<dbReference type="PANTHER" id="PTHR22763">
    <property type="entry name" value="RING ZINC FINGER PROTEIN"/>
    <property type="match status" value="1"/>
</dbReference>
<dbReference type="EMBL" id="CP034457">
    <property type="protein sequence ID" value="QBM87218.1"/>
    <property type="molecule type" value="Genomic_DNA"/>
</dbReference>
<dbReference type="Proteomes" id="UP000292447">
    <property type="component" value="Chromosome II"/>
</dbReference>
<evidence type="ECO:0000259" key="18">
    <source>
        <dbReference type="PROSITE" id="PS50089"/>
    </source>
</evidence>
<evidence type="ECO:0000256" key="12">
    <source>
        <dbReference type="ARBA" id="ARBA00022833"/>
    </source>
</evidence>
<evidence type="ECO:0000256" key="11">
    <source>
        <dbReference type="ARBA" id="ARBA00022824"/>
    </source>
</evidence>
<accession>A0A4P6XMI1</accession>
<evidence type="ECO:0000256" key="4">
    <source>
        <dbReference type="ARBA" id="ARBA00010089"/>
    </source>
</evidence>
<dbReference type="GO" id="GO:0061630">
    <property type="term" value="F:ubiquitin protein ligase activity"/>
    <property type="evidence" value="ECO:0007669"/>
    <property type="project" value="TreeGrafter"/>
</dbReference>
<dbReference type="AlphaFoldDB" id="A0A4P6XMI1"/>
<evidence type="ECO:0000256" key="8">
    <source>
        <dbReference type="ARBA" id="ARBA00022723"/>
    </source>
</evidence>
<dbReference type="InterPro" id="IPR050731">
    <property type="entry name" value="HRD1_E3_ubiq-ligases"/>
</dbReference>
<keyword evidence="14 17" id="KW-0472">Membrane</keyword>
<feature type="region of interest" description="Disordered" evidence="16">
    <location>
        <begin position="389"/>
        <end position="437"/>
    </location>
</feature>
<evidence type="ECO:0000256" key="9">
    <source>
        <dbReference type="ARBA" id="ARBA00022771"/>
    </source>
</evidence>
<dbReference type="GO" id="GO:0008270">
    <property type="term" value="F:zinc ion binding"/>
    <property type="evidence" value="ECO:0007669"/>
    <property type="project" value="UniProtKB-KW"/>
</dbReference>
<dbReference type="UniPathway" id="UPA00143"/>
<dbReference type="SMART" id="SM00184">
    <property type="entry name" value="RING"/>
    <property type="match status" value="1"/>
</dbReference>
<dbReference type="Pfam" id="PF25563">
    <property type="entry name" value="TPR_SYVN1_N"/>
    <property type="match status" value="1"/>
</dbReference>
<feature type="compositionally biased region" description="Low complexity" evidence="16">
    <location>
        <begin position="407"/>
        <end position="423"/>
    </location>
</feature>
<evidence type="ECO:0000313" key="20">
    <source>
        <dbReference type="Proteomes" id="UP000292447"/>
    </source>
</evidence>
<dbReference type="CDD" id="cd16479">
    <property type="entry name" value="RING-H2_synoviolin"/>
    <property type="match status" value="1"/>
</dbReference>
<dbReference type="Gene3D" id="3.30.40.10">
    <property type="entry name" value="Zinc/RING finger domain, C3HC4 (zinc finger)"/>
    <property type="match status" value="1"/>
</dbReference>
<sequence>MPSKGLLWGLAYAAFSMTSFAVSVYMLVTKSYDFFTLMQELTDSFRLTILLNFIVFCFLTFGFVSIRVLFSHIRIIEIEHIADQLPFYGLNLLFILFNDNNLLLNVVWAGLTVIGKVYHIITYDRIDLLQVQVVNRMSLLQQSKIRVLTLFLLNGHVILLSVLLVCDVVLARVLAYDVFQGVSSMGSLLFGIQFGVMGIDCFAYLGKLTLNVYELVFYRCAETNDDLVDDEDDLEEHIWEHRAIYMHSFEIFTSVLKLLFYSLLIYTLFFHSNVALPIPLMQGCLFSLILAGKQIVQFANFLMQSRHLESQLASPTEEDLAAADHLCIICREDMHFPATFSNTRGKALNPRKHPKKLNCGHILHLCCLRDWLERSDSCPLCRKVVFKESEQTRPPPQPANAAPVDRPTAPAAGPTSAPESAPTQTTSEGIDNSQSDLPTTTVSALATTAESPQLFPVARTITAGSNYPTPQRTEPSIPRFFIPRDWALFPITATAEPDRFTVMLSATQNAQLTVRRHNT</sequence>
<dbReference type="PROSITE" id="PS50089">
    <property type="entry name" value="ZF_RING_2"/>
    <property type="match status" value="1"/>
</dbReference>
<dbReference type="InterPro" id="IPR013083">
    <property type="entry name" value="Znf_RING/FYVE/PHD"/>
</dbReference>
<comment type="similarity">
    <text evidence="4">Belongs to the HRD1 family.</text>
</comment>
<evidence type="ECO:0000256" key="10">
    <source>
        <dbReference type="ARBA" id="ARBA00022786"/>
    </source>
</evidence>
<evidence type="ECO:0000256" key="5">
    <source>
        <dbReference type="ARBA" id="ARBA00012483"/>
    </source>
</evidence>
<dbReference type="InterPro" id="IPR057992">
    <property type="entry name" value="TPR_SYVN1_N"/>
</dbReference>
<reference evidence="20" key="1">
    <citation type="submission" date="2019-03" db="EMBL/GenBank/DDBJ databases">
        <title>Snf2 controls pulcherriminic acid biosynthesis and connects pigmentation and antifungal activity of the yeast Metschnikowia pulcherrima.</title>
        <authorList>
            <person name="Gore-Lloyd D."/>
            <person name="Sumann I."/>
            <person name="Brachmann A.O."/>
            <person name="Schneeberger K."/>
            <person name="Ortiz-Merino R.A."/>
            <person name="Moreno-Beltran M."/>
            <person name="Schlaefli M."/>
            <person name="Kirner P."/>
            <person name="Santos Kron A."/>
            <person name="Wolfe K.H."/>
            <person name="Piel J."/>
            <person name="Ahrens C.H."/>
            <person name="Henk D."/>
            <person name="Freimoser F.M."/>
        </authorList>
    </citation>
    <scope>NUCLEOTIDE SEQUENCE [LARGE SCALE GENOMIC DNA]</scope>
    <source>
        <strain evidence="20">APC 1.2</strain>
    </source>
</reference>
<protein>
    <recommendedName>
        <fullName evidence="5">RING-type E3 ubiquitin transferase</fullName>
        <ecNumber evidence="5">2.3.2.27</ecNumber>
    </recommendedName>
</protein>
<keyword evidence="9 15" id="KW-0863">Zinc-finger</keyword>
<dbReference type="InterPro" id="IPR024766">
    <property type="entry name" value="Znf_RING_H2"/>
</dbReference>
<comment type="catalytic activity">
    <reaction evidence="1">
        <text>S-ubiquitinyl-[E2 ubiquitin-conjugating enzyme]-L-cysteine + [acceptor protein]-L-lysine = [E2 ubiquitin-conjugating enzyme]-L-cysteine + N(6)-ubiquitinyl-[acceptor protein]-L-lysine.</text>
        <dbReference type="EC" id="2.3.2.27"/>
    </reaction>
</comment>
<evidence type="ECO:0000256" key="6">
    <source>
        <dbReference type="ARBA" id="ARBA00022679"/>
    </source>
</evidence>
<evidence type="ECO:0000256" key="14">
    <source>
        <dbReference type="ARBA" id="ARBA00023136"/>
    </source>
</evidence>
<keyword evidence="6" id="KW-0808">Transferase</keyword>
<dbReference type="GO" id="GO:0016567">
    <property type="term" value="P:protein ubiquitination"/>
    <property type="evidence" value="ECO:0007669"/>
    <property type="project" value="UniProtKB-UniPathway"/>
</dbReference>
<evidence type="ECO:0000256" key="17">
    <source>
        <dbReference type="SAM" id="Phobius"/>
    </source>
</evidence>
<feature type="transmembrane region" description="Helical" evidence="17">
    <location>
        <begin position="251"/>
        <end position="270"/>
    </location>
</feature>
<evidence type="ECO:0000256" key="15">
    <source>
        <dbReference type="PROSITE-ProRule" id="PRU00175"/>
    </source>
</evidence>
<comment type="pathway">
    <text evidence="3">Protein modification; protein ubiquitination.</text>
</comment>
<evidence type="ECO:0000313" key="19">
    <source>
        <dbReference type="EMBL" id="QBM87218.1"/>
    </source>
</evidence>
<evidence type="ECO:0000256" key="1">
    <source>
        <dbReference type="ARBA" id="ARBA00000900"/>
    </source>
</evidence>
<keyword evidence="10" id="KW-0833">Ubl conjugation pathway</keyword>